<keyword evidence="4" id="KW-0472">Membrane</keyword>
<dbReference type="SUPFAM" id="SSF57492">
    <property type="entry name" value="Trefoil"/>
    <property type="match status" value="1"/>
</dbReference>
<keyword evidence="6" id="KW-0325">Glycoprotein</keyword>
<dbReference type="PROSITE" id="PS00129">
    <property type="entry name" value="GLYCOSYL_HYDROL_F31_1"/>
    <property type="match status" value="1"/>
</dbReference>
<evidence type="ECO:0000313" key="12">
    <source>
        <dbReference type="Proteomes" id="UP000095280"/>
    </source>
</evidence>
<protein>
    <submittedName>
        <fullName evidence="13">P-type domain-containing protein</fullName>
    </submittedName>
</protein>
<dbReference type="InterPro" id="IPR025887">
    <property type="entry name" value="Glyco_hydro_31_N_dom"/>
</dbReference>
<evidence type="ECO:0000256" key="5">
    <source>
        <dbReference type="ARBA" id="ARBA00023157"/>
    </source>
</evidence>
<dbReference type="GO" id="GO:0030246">
    <property type="term" value="F:carbohydrate binding"/>
    <property type="evidence" value="ECO:0007669"/>
    <property type="project" value="InterPro"/>
</dbReference>
<evidence type="ECO:0000256" key="1">
    <source>
        <dbReference type="ARBA" id="ARBA00004370"/>
    </source>
</evidence>
<dbReference type="Gene3D" id="2.60.40.1180">
    <property type="entry name" value="Golgi alpha-mannosidase II"/>
    <property type="match status" value="2"/>
</dbReference>
<evidence type="ECO:0000256" key="9">
    <source>
        <dbReference type="RuleBase" id="RU361185"/>
    </source>
</evidence>
<evidence type="ECO:0000256" key="6">
    <source>
        <dbReference type="ARBA" id="ARBA00023180"/>
    </source>
</evidence>
<dbReference type="Pfam" id="PF21365">
    <property type="entry name" value="Glyco_hydro_31_3rd"/>
    <property type="match status" value="1"/>
</dbReference>
<evidence type="ECO:0000256" key="8">
    <source>
        <dbReference type="PROSITE-ProRule" id="PRU00779"/>
    </source>
</evidence>
<dbReference type="GO" id="GO:0004558">
    <property type="term" value="F:alpha-1,4-glucosidase activity"/>
    <property type="evidence" value="ECO:0007669"/>
    <property type="project" value="TreeGrafter"/>
</dbReference>
<sequence>MACQLPLLALLLTAASATAMQCSTSALPHNARVDCWPEIVGASESACHGRGCCWRDDSETVNDDSEPFCFYPADYPAYRLVGSRDSPAGGAALNFRRDSGPSGWPPSRQIDQVSLSVSAHSDRVARIQIADRPDTSRWRVPLPLFGGDETGAAAQQFSVRTSSSAGERFFVQVTRNSDAWPLFDTGSSDSAFGPLLFGDQFIQLSIGLSAEVIYGLGEHLGPFAKPLNQWKRFVLWNHDAEPTPNENLYGSHNFLLAVGKGGRAFGIFLLNSNAQEVMLQPRLGQRATVTYRTIGGILDFFVFVGPTPKDVIQQYHELLGPPMMPPLWSLGYHLCRYGFGNLTRLKYIYERNVKINIPIDVMWADIDYMNEYKDWTVGAENFGGLDTFINQMHSQHRSFVVIVDPGIKNNAKGYLAYDLGIKMDVFMRTADNKSYIVGKVWPGEVLWPDFTHPNATLYWQRSSSEFLSKYPVDGLWIDMNEPSNVYHGSDTGCPKGNPLDFPPYVPHILGYNILFRETVCPSARQYLGSHYDLHNLYSYFEAKATWQVLRTRPDGQKDKRQRQFVLSRSTFPGIQRFAFHWTGDNNADWYNLRYSLSNILSFNLYGIVNTGTDVCGFNSATTEELCIRWTQLGAFYPFMRNHNSLGLPDQDPAAFSPKAQQILRHNIVMRYMLLPYMYTQFYHATANGSTVARSLMEEFPNDEETWLIDDQFMFGPALMICPVTVEGAVDRQVYFPPSARWFQTYENPSSSAEVTAKGLQTVPAPLENIPLYIRGGHVIPMQDPGNDTYHQKLLQPFQLIVAPDADGLASGSLFWDRNGVDDLSLGNYQLMEFSASKGSLSSRLVHQFPIGVQMQLYRLQVLGVATKPASVIVNGRKRQFMYSNGWLSVSNLVGVDLKSPLSASWN</sequence>
<dbReference type="Gene3D" id="4.10.110.10">
    <property type="entry name" value="Spasmolytic Protein, domain 1"/>
    <property type="match status" value="1"/>
</dbReference>
<keyword evidence="3 9" id="KW-0378">Hydrolase</keyword>
<proteinExistence type="inferred from homology"/>
<comment type="similarity">
    <text evidence="2 9">Belongs to the glycosyl hydrolase 31 family.</text>
</comment>
<dbReference type="SMART" id="SM00018">
    <property type="entry name" value="PD"/>
    <property type="match status" value="1"/>
</dbReference>
<evidence type="ECO:0000256" key="2">
    <source>
        <dbReference type="ARBA" id="ARBA00007806"/>
    </source>
</evidence>
<dbReference type="InterPro" id="IPR000519">
    <property type="entry name" value="P_trefoil_dom"/>
</dbReference>
<dbReference type="InterPro" id="IPR048395">
    <property type="entry name" value="Glyco_hydro_31_C"/>
</dbReference>
<keyword evidence="10" id="KW-0732">Signal</keyword>
<feature type="domain" description="P-type" evidence="11">
    <location>
        <begin position="20"/>
        <end position="73"/>
    </location>
</feature>
<dbReference type="PANTHER" id="PTHR22762">
    <property type="entry name" value="ALPHA-GLUCOSIDASE"/>
    <property type="match status" value="1"/>
</dbReference>
<name>A0A1I8GC51_9PLAT</name>
<dbReference type="InterPro" id="IPR030458">
    <property type="entry name" value="Glyco_hydro_31_AS"/>
</dbReference>
<dbReference type="GO" id="GO:0005975">
    <property type="term" value="P:carbohydrate metabolic process"/>
    <property type="evidence" value="ECO:0007669"/>
    <property type="project" value="InterPro"/>
</dbReference>
<comment type="subcellular location">
    <subcellularLocation>
        <location evidence="1">Membrane</location>
    </subcellularLocation>
</comment>
<keyword evidence="7 9" id="KW-0326">Glycosidase</keyword>
<evidence type="ECO:0000256" key="4">
    <source>
        <dbReference type="ARBA" id="ARBA00023136"/>
    </source>
</evidence>
<comment type="caution">
    <text evidence="8">Lacks conserved residue(s) required for the propagation of feature annotation.</text>
</comment>
<dbReference type="Pfam" id="PF13802">
    <property type="entry name" value="Gal_mutarotas_2"/>
    <property type="match status" value="1"/>
</dbReference>
<dbReference type="WBParaSite" id="maker-uti_cns_0001388-snap-gene-0.4-mRNA-1">
    <property type="protein sequence ID" value="maker-uti_cns_0001388-snap-gene-0.4-mRNA-1"/>
    <property type="gene ID" value="maker-uti_cns_0001388-snap-gene-0.4"/>
</dbReference>
<keyword evidence="5" id="KW-1015">Disulfide bond</keyword>
<dbReference type="Pfam" id="PF00088">
    <property type="entry name" value="Trefoil"/>
    <property type="match status" value="1"/>
</dbReference>
<feature type="chain" id="PRO_5009319336" evidence="10">
    <location>
        <begin position="20"/>
        <end position="906"/>
    </location>
</feature>
<dbReference type="InterPro" id="IPR000322">
    <property type="entry name" value="Glyco_hydro_31_TIM"/>
</dbReference>
<dbReference type="PANTHER" id="PTHR22762:SF131">
    <property type="entry name" value="GLYCOSIDE HYDROLASE FAMILY 31 N-TERMINAL DOMAIN-CONTAINING PROTEIN"/>
    <property type="match status" value="1"/>
</dbReference>
<evidence type="ECO:0000313" key="13">
    <source>
        <dbReference type="WBParaSite" id="maker-uti_cns_0001388-snap-gene-0.4-mRNA-1"/>
    </source>
</evidence>
<dbReference type="Gene3D" id="3.20.20.80">
    <property type="entry name" value="Glycosidases"/>
    <property type="match status" value="1"/>
</dbReference>
<dbReference type="CDD" id="cd00111">
    <property type="entry name" value="Trefoil"/>
    <property type="match status" value="1"/>
</dbReference>
<dbReference type="InterPro" id="IPR011013">
    <property type="entry name" value="Gal_mutarotase_sf_dom"/>
</dbReference>
<evidence type="ECO:0000256" key="7">
    <source>
        <dbReference type="ARBA" id="ARBA00023295"/>
    </source>
</evidence>
<keyword evidence="12" id="KW-1185">Reference proteome</keyword>
<dbReference type="InterPro" id="IPR017853">
    <property type="entry name" value="GH"/>
</dbReference>
<dbReference type="InterPro" id="IPR013780">
    <property type="entry name" value="Glyco_hydro_b"/>
</dbReference>
<evidence type="ECO:0000259" key="11">
    <source>
        <dbReference type="PROSITE" id="PS51448"/>
    </source>
</evidence>
<dbReference type="CDD" id="cd14752">
    <property type="entry name" value="GH31_N"/>
    <property type="match status" value="1"/>
</dbReference>
<reference evidence="13" key="1">
    <citation type="submission" date="2016-11" db="UniProtKB">
        <authorList>
            <consortium name="WormBaseParasite"/>
        </authorList>
    </citation>
    <scope>IDENTIFICATION</scope>
</reference>
<evidence type="ECO:0000256" key="3">
    <source>
        <dbReference type="ARBA" id="ARBA00022801"/>
    </source>
</evidence>
<dbReference type="Proteomes" id="UP000095280">
    <property type="component" value="Unplaced"/>
</dbReference>
<dbReference type="AlphaFoldDB" id="A0A1I8GC51"/>
<dbReference type="SUPFAM" id="SSF74650">
    <property type="entry name" value="Galactose mutarotase-like"/>
    <property type="match status" value="1"/>
</dbReference>
<dbReference type="InterPro" id="IPR044913">
    <property type="entry name" value="P_trefoil_dom_sf"/>
</dbReference>
<dbReference type="CDD" id="cd06602">
    <property type="entry name" value="GH31_MGAM_SI_GAA"/>
    <property type="match status" value="1"/>
</dbReference>
<evidence type="ECO:0000256" key="10">
    <source>
        <dbReference type="SAM" id="SignalP"/>
    </source>
</evidence>
<feature type="signal peptide" evidence="10">
    <location>
        <begin position="1"/>
        <end position="19"/>
    </location>
</feature>
<dbReference type="SUPFAM" id="SSF51011">
    <property type="entry name" value="Glycosyl hydrolase domain"/>
    <property type="match status" value="1"/>
</dbReference>
<dbReference type="GO" id="GO:0016020">
    <property type="term" value="C:membrane"/>
    <property type="evidence" value="ECO:0007669"/>
    <property type="project" value="UniProtKB-SubCell"/>
</dbReference>
<dbReference type="Pfam" id="PF01055">
    <property type="entry name" value="Glyco_hydro_31_2nd"/>
    <property type="match status" value="1"/>
</dbReference>
<accession>A0A1I8GC51</accession>
<dbReference type="PROSITE" id="PS51448">
    <property type="entry name" value="P_TREFOIL_2"/>
    <property type="match status" value="1"/>
</dbReference>
<dbReference type="Gene3D" id="2.60.40.1760">
    <property type="entry name" value="glycosyl hydrolase (family 31)"/>
    <property type="match status" value="1"/>
</dbReference>
<dbReference type="SUPFAM" id="SSF51445">
    <property type="entry name" value="(Trans)glycosidases"/>
    <property type="match status" value="1"/>
</dbReference>
<organism evidence="12 13">
    <name type="scientific">Macrostomum lignano</name>
    <dbReference type="NCBI Taxonomy" id="282301"/>
    <lineage>
        <taxon>Eukaryota</taxon>
        <taxon>Metazoa</taxon>
        <taxon>Spiralia</taxon>
        <taxon>Lophotrochozoa</taxon>
        <taxon>Platyhelminthes</taxon>
        <taxon>Rhabditophora</taxon>
        <taxon>Macrostomorpha</taxon>
        <taxon>Macrostomida</taxon>
        <taxon>Macrostomidae</taxon>
        <taxon>Macrostomum</taxon>
    </lineage>
</organism>